<accession>A0A0S4U5H3</accession>
<organism evidence="1">
    <name type="scientific">Ralstonia solanacearum</name>
    <name type="common">Pseudomonas solanacearum</name>
    <dbReference type="NCBI Taxonomy" id="305"/>
    <lineage>
        <taxon>Bacteria</taxon>
        <taxon>Pseudomonadati</taxon>
        <taxon>Pseudomonadota</taxon>
        <taxon>Betaproteobacteria</taxon>
        <taxon>Burkholderiales</taxon>
        <taxon>Burkholderiaceae</taxon>
        <taxon>Ralstonia</taxon>
        <taxon>Ralstonia solanacearum species complex</taxon>
    </lineage>
</organism>
<dbReference type="AlphaFoldDB" id="A0A0S4U5H3"/>
<reference evidence="1" key="1">
    <citation type="submission" date="2015-10" db="EMBL/GenBank/DDBJ databases">
        <authorList>
            <person name="Gilbert D.G."/>
        </authorList>
    </citation>
    <scope>NUCLEOTIDE SEQUENCE</scope>
    <source>
        <strain evidence="1">Phyl III-seqv23</strain>
    </source>
</reference>
<sequence>MKFFIDESGNTGGATSTGKAYNFDGQPTFALAAIGLQDEDAIAEVVGEVRAVHHVPDGELKSKSLTAKPEFVRDLVNAICDRAPRCFIEVVDKKFFVVTNMVNSHVLPPSAGILGSPRAHLVQNAFADFLYHCAPAEVFDAFIAACQAPSDATVRSSFGALLAFLEQHPESEVVAACRKMTSLSLSDYEEMLADGGPGAYAQFLPSPDTGKRGKPVSMLPNLSSLTNIYARINLHFQRNLSAIELVHDEQVQFDQILIDAKRAAETLGDQAANVFTPHADYSFSARAPLAFAKSHDSLGLQLADVIAGFCMRYVKDWLGNPGTISAAAHETFARLCRLSDSGLVCGVNLVVASDLAHQVFSPVWPRR</sequence>
<evidence type="ECO:0008006" key="2">
    <source>
        <dbReference type="Google" id="ProtNLM"/>
    </source>
</evidence>
<gene>
    <name evidence="1" type="ORF">PSS4_v1_210002</name>
</gene>
<name>A0A0S4U5H3_RALSL</name>
<evidence type="ECO:0000313" key="1">
    <source>
        <dbReference type="EMBL" id="CUV16961.1"/>
    </source>
</evidence>
<protein>
    <recommendedName>
        <fullName evidence="2">DUF3800 domain-containing protein</fullName>
    </recommendedName>
</protein>
<dbReference type="EMBL" id="LN899821">
    <property type="protein sequence ID" value="CUV16961.1"/>
    <property type="molecule type" value="Genomic_DNA"/>
</dbReference>
<dbReference type="Pfam" id="PF12686">
    <property type="entry name" value="DUF3800"/>
    <property type="match status" value="1"/>
</dbReference>
<dbReference type="InterPro" id="IPR024524">
    <property type="entry name" value="DUF3800"/>
</dbReference>
<proteinExistence type="predicted"/>